<dbReference type="InterPro" id="IPR044672">
    <property type="entry name" value="MOCS2A"/>
</dbReference>
<dbReference type="GO" id="GO:1990133">
    <property type="term" value="C:molybdopterin adenylyltransferase complex"/>
    <property type="evidence" value="ECO:0007669"/>
    <property type="project" value="TreeGrafter"/>
</dbReference>
<dbReference type="Proteomes" id="UP000521872">
    <property type="component" value="Unassembled WGS sequence"/>
</dbReference>
<name>A0A8H4QNQ3_9AGAR</name>
<organism evidence="2 3">
    <name type="scientific">Agrocybe pediades</name>
    <dbReference type="NCBI Taxonomy" id="84607"/>
    <lineage>
        <taxon>Eukaryota</taxon>
        <taxon>Fungi</taxon>
        <taxon>Dikarya</taxon>
        <taxon>Basidiomycota</taxon>
        <taxon>Agaricomycotina</taxon>
        <taxon>Agaricomycetes</taxon>
        <taxon>Agaricomycetidae</taxon>
        <taxon>Agaricales</taxon>
        <taxon>Agaricineae</taxon>
        <taxon>Strophariaceae</taxon>
        <taxon>Agrocybe</taxon>
    </lineage>
</organism>
<dbReference type="InterPro" id="IPR012675">
    <property type="entry name" value="Beta-grasp_dom_sf"/>
</dbReference>
<gene>
    <name evidence="2" type="ORF">D9613_007759</name>
</gene>
<reference evidence="2 3" key="1">
    <citation type="submission" date="2019-12" db="EMBL/GenBank/DDBJ databases">
        <authorList>
            <person name="Floudas D."/>
            <person name="Bentzer J."/>
            <person name="Ahren D."/>
            <person name="Johansson T."/>
            <person name="Persson P."/>
            <person name="Tunlid A."/>
        </authorList>
    </citation>
    <scope>NUCLEOTIDE SEQUENCE [LARGE SCALE GENOMIC DNA]</scope>
    <source>
        <strain evidence="2 3">CBS 102.39</strain>
    </source>
</reference>
<dbReference type="Gene3D" id="3.10.20.30">
    <property type="match status" value="1"/>
</dbReference>
<dbReference type="CDD" id="cd00754">
    <property type="entry name" value="Ubl_MoaD"/>
    <property type="match status" value="1"/>
</dbReference>
<dbReference type="OrthoDB" id="5595860at2759"/>
<comment type="caution">
    <text evidence="2">The sequence shown here is derived from an EMBL/GenBank/DDBJ whole genome shotgun (WGS) entry which is preliminary data.</text>
</comment>
<dbReference type="InterPro" id="IPR016155">
    <property type="entry name" value="Mopterin_synth/thiamin_S_b"/>
</dbReference>
<keyword evidence="1" id="KW-0547">Nucleotide-binding</keyword>
<evidence type="ECO:0000313" key="3">
    <source>
        <dbReference type="Proteomes" id="UP000521872"/>
    </source>
</evidence>
<dbReference type="SUPFAM" id="SSF54285">
    <property type="entry name" value="MoaD/ThiS"/>
    <property type="match status" value="1"/>
</dbReference>
<sequence>MESKVVTVLYFAAASTATGLTSEKISIPDDGLKLSDLTEVLNQHHEGKGLKGIIETSQWSVDLEMVEDPDRVLLRGGEEVGIICPVSGG</sequence>
<dbReference type="Pfam" id="PF02597">
    <property type="entry name" value="ThiS"/>
    <property type="match status" value="1"/>
</dbReference>
<keyword evidence="3" id="KW-1185">Reference proteome</keyword>
<proteinExistence type="predicted"/>
<dbReference type="GO" id="GO:0000166">
    <property type="term" value="F:nucleotide binding"/>
    <property type="evidence" value="ECO:0007669"/>
    <property type="project" value="UniProtKB-KW"/>
</dbReference>
<dbReference type="InterPro" id="IPR003749">
    <property type="entry name" value="ThiS/MoaD-like"/>
</dbReference>
<evidence type="ECO:0000313" key="2">
    <source>
        <dbReference type="EMBL" id="KAF4614214.1"/>
    </source>
</evidence>
<dbReference type="PANTHER" id="PTHR33359">
    <property type="entry name" value="MOLYBDOPTERIN SYNTHASE SULFUR CARRIER SUBUNIT"/>
    <property type="match status" value="1"/>
</dbReference>
<dbReference type="AlphaFoldDB" id="A0A8H4QNQ3"/>
<dbReference type="PANTHER" id="PTHR33359:SF1">
    <property type="entry name" value="MOLYBDOPTERIN SYNTHASE SULFUR CARRIER SUBUNIT"/>
    <property type="match status" value="1"/>
</dbReference>
<dbReference type="GO" id="GO:0006777">
    <property type="term" value="P:Mo-molybdopterin cofactor biosynthetic process"/>
    <property type="evidence" value="ECO:0007669"/>
    <property type="project" value="InterPro"/>
</dbReference>
<protein>
    <recommendedName>
        <fullName evidence="4">MOCS2A</fullName>
    </recommendedName>
</protein>
<dbReference type="EMBL" id="JAACJL010000045">
    <property type="protein sequence ID" value="KAF4614214.1"/>
    <property type="molecule type" value="Genomic_DNA"/>
</dbReference>
<evidence type="ECO:0000256" key="1">
    <source>
        <dbReference type="ARBA" id="ARBA00022741"/>
    </source>
</evidence>
<accession>A0A8H4QNQ3</accession>
<evidence type="ECO:0008006" key="4">
    <source>
        <dbReference type="Google" id="ProtNLM"/>
    </source>
</evidence>